<comment type="caution">
    <text evidence="12">The sequence shown here is derived from an EMBL/GenBank/DDBJ whole genome shotgun (WGS) entry which is preliminary data.</text>
</comment>
<dbReference type="GO" id="GO:0004930">
    <property type="term" value="F:G protein-coupled receptor activity"/>
    <property type="evidence" value="ECO:0007669"/>
    <property type="project" value="UniProtKB-KW"/>
</dbReference>
<dbReference type="InterPro" id="IPR017452">
    <property type="entry name" value="GPCR_Rhodpsn_7TM"/>
</dbReference>
<evidence type="ECO:0000256" key="6">
    <source>
        <dbReference type="ARBA" id="ARBA00023040"/>
    </source>
</evidence>
<protein>
    <recommendedName>
        <fullName evidence="11">G-protein coupled receptors family 1 profile domain-containing protein</fullName>
    </recommendedName>
</protein>
<evidence type="ECO:0000256" key="1">
    <source>
        <dbReference type="ARBA" id="ARBA00004651"/>
    </source>
</evidence>
<gene>
    <name evidence="12" type="ORF">NDU88_005248</name>
</gene>
<feature type="transmembrane region" description="Helical" evidence="10">
    <location>
        <begin position="163"/>
        <end position="183"/>
    </location>
</feature>
<dbReference type="FunFam" id="1.20.1070.10:FF:000015">
    <property type="entry name" value="Olfactory receptor"/>
    <property type="match status" value="1"/>
</dbReference>
<dbReference type="EMBL" id="JANPWB010000001">
    <property type="protein sequence ID" value="KAJ1217655.1"/>
    <property type="molecule type" value="Genomic_DNA"/>
</dbReference>
<name>A0AAV7WUM6_PLEWA</name>
<evidence type="ECO:0000256" key="7">
    <source>
        <dbReference type="ARBA" id="ARBA00023136"/>
    </source>
</evidence>
<evidence type="ECO:0000313" key="13">
    <source>
        <dbReference type="Proteomes" id="UP001066276"/>
    </source>
</evidence>
<organism evidence="12 13">
    <name type="scientific">Pleurodeles waltl</name>
    <name type="common">Iberian ribbed newt</name>
    <dbReference type="NCBI Taxonomy" id="8319"/>
    <lineage>
        <taxon>Eukaryota</taxon>
        <taxon>Metazoa</taxon>
        <taxon>Chordata</taxon>
        <taxon>Craniata</taxon>
        <taxon>Vertebrata</taxon>
        <taxon>Euteleostomi</taxon>
        <taxon>Amphibia</taxon>
        <taxon>Batrachia</taxon>
        <taxon>Caudata</taxon>
        <taxon>Salamandroidea</taxon>
        <taxon>Salamandridae</taxon>
        <taxon>Pleurodelinae</taxon>
        <taxon>Pleurodeles</taxon>
    </lineage>
</organism>
<reference evidence="12" key="1">
    <citation type="journal article" date="2022" name="bioRxiv">
        <title>Sequencing and chromosome-scale assembly of the giantPleurodeles waltlgenome.</title>
        <authorList>
            <person name="Brown T."/>
            <person name="Elewa A."/>
            <person name="Iarovenko S."/>
            <person name="Subramanian E."/>
            <person name="Araus A.J."/>
            <person name="Petzold A."/>
            <person name="Susuki M."/>
            <person name="Suzuki K.-i.T."/>
            <person name="Hayashi T."/>
            <person name="Toyoda A."/>
            <person name="Oliveira C."/>
            <person name="Osipova E."/>
            <person name="Leigh N.D."/>
            <person name="Simon A."/>
            <person name="Yun M.H."/>
        </authorList>
    </citation>
    <scope>NUCLEOTIDE SEQUENCE</scope>
    <source>
        <strain evidence="12">20211129_DDA</strain>
        <tissue evidence="12">Liver</tissue>
    </source>
</reference>
<dbReference type="Proteomes" id="UP001066276">
    <property type="component" value="Chromosome 1_1"/>
</dbReference>
<evidence type="ECO:0000256" key="5">
    <source>
        <dbReference type="ARBA" id="ARBA00022989"/>
    </source>
</evidence>
<evidence type="ECO:0000259" key="11">
    <source>
        <dbReference type="PROSITE" id="PS50262"/>
    </source>
</evidence>
<evidence type="ECO:0000256" key="3">
    <source>
        <dbReference type="ARBA" id="ARBA00022606"/>
    </source>
</evidence>
<evidence type="ECO:0000256" key="10">
    <source>
        <dbReference type="SAM" id="Phobius"/>
    </source>
</evidence>
<comment type="subcellular location">
    <subcellularLocation>
        <location evidence="1">Cell membrane</location>
        <topology evidence="1">Multi-pass membrane protein</topology>
    </subcellularLocation>
</comment>
<proteinExistence type="predicted"/>
<dbReference type="SUPFAM" id="SSF81321">
    <property type="entry name" value="Family A G protein-coupled receptor-like"/>
    <property type="match status" value="1"/>
</dbReference>
<dbReference type="AlphaFoldDB" id="A0AAV7WUM6"/>
<dbReference type="PANTHER" id="PTHR26453">
    <property type="entry name" value="OLFACTORY RECEPTOR"/>
    <property type="match status" value="1"/>
</dbReference>
<keyword evidence="8" id="KW-0675">Receptor</keyword>
<dbReference type="PROSITE" id="PS50262">
    <property type="entry name" value="G_PROTEIN_RECEP_F1_2"/>
    <property type="match status" value="1"/>
</dbReference>
<evidence type="ECO:0000256" key="8">
    <source>
        <dbReference type="ARBA" id="ARBA00023170"/>
    </source>
</evidence>
<dbReference type="GO" id="GO:0005886">
    <property type="term" value="C:plasma membrane"/>
    <property type="evidence" value="ECO:0007669"/>
    <property type="project" value="UniProtKB-SubCell"/>
</dbReference>
<evidence type="ECO:0000256" key="2">
    <source>
        <dbReference type="ARBA" id="ARBA00022475"/>
    </source>
</evidence>
<dbReference type="Pfam" id="PF13853">
    <property type="entry name" value="7tm_4"/>
    <property type="match status" value="1"/>
</dbReference>
<evidence type="ECO:0000256" key="4">
    <source>
        <dbReference type="ARBA" id="ARBA00022692"/>
    </source>
</evidence>
<keyword evidence="6" id="KW-0297">G-protein coupled receptor</keyword>
<dbReference type="PRINTS" id="PR00245">
    <property type="entry name" value="OLFACTORYR"/>
</dbReference>
<dbReference type="Gene3D" id="1.20.1070.10">
    <property type="entry name" value="Rhodopsin 7-helix transmembrane proteins"/>
    <property type="match status" value="1"/>
</dbReference>
<keyword evidence="5 10" id="KW-1133">Transmembrane helix</keyword>
<accession>A0AAV7WUM6</accession>
<feature type="transmembrane region" description="Helical" evidence="10">
    <location>
        <begin position="96"/>
        <end position="117"/>
    </location>
</feature>
<evidence type="ECO:0000313" key="12">
    <source>
        <dbReference type="EMBL" id="KAJ1217655.1"/>
    </source>
</evidence>
<keyword evidence="7 10" id="KW-0472">Membrane</keyword>
<sequence>MTDFLLAIMAVDRYIAISKPLRYTMLMSKGIQVRLVAGSWLIVSLHSAAHSILAARLSYCGSNEIQHYFCNLPPLFKLSCSDTSPNELLLMTETSLFLLIPFFCITISYIFIITTIWRMNSKAGRTKAFSTCSSHLSVVVMTYAPLLYTYVRPASTYFLEKDIIVSVLYTVGCSLLNPFVYSIRNKEVKRALTEVLSKIIFSSNK</sequence>
<keyword evidence="3" id="KW-0716">Sensory transduction</keyword>
<keyword evidence="4 10" id="KW-0812">Transmembrane</keyword>
<evidence type="ECO:0000256" key="9">
    <source>
        <dbReference type="ARBA" id="ARBA00023224"/>
    </source>
</evidence>
<keyword evidence="9" id="KW-0807">Transducer</keyword>
<keyword evidence="13" id="KW-1185">Reference proteome</keyword>
<dbReference type="GO" id="GO:0004984">
    <property type="term" value="F:olfactory receptor activity"/>
    <property type="evidence" value="ECO:0007669"/>
    <property type="project" value="InterPro"/>
</dbReference>
<keyword evidence="2" id="KW-1003">Cell membrane</keyword>
<dbReference type="InterPro" id="IPR000725">
    <property type="entry name" value="Olfact_rcpt"/>
</dbReference>
<feature type="domain" description="G-protein coupled receptors family 1 profile" evidence="11">
    <location>
        <begin position="1"/>
        <end position="181"/>
    </location>
</feature>
<feature type="transmembrane region" description="Helical" evidence="10">
    <location>
        <begin position="129"/>
        <end position="151"/>
    </location>
</feature>